<dbReference type="InterPro" id="IPR050708">
    <property type="entry name" value="T6SS_VgrG/RHS"/>
</dbReference>
<evidence type="ECO:0000313" key="5">
    <source>
        <dbReference type="Proteomes" id="UP000236262"/>
    </source>
</evidence>
<evidence type="ECO:0000256" key="1">
    <source>
        <dbReference type="SAM" id="SignalP"/>
    </source>
</evidence>
<gene>
    <name evidence="4" type="ORF">C1637_19125</name>
    <name evidence="3" type="ORF">EG342_24635</name>
</gene>
<name>A0A3G6RN14_CHRLC</name>
<feature type="chain" id="PRO_5044593873" evidence="1">
    <location>
        <begin position="20"/>
        <end position="1165"/>
    </location>
</feature>
<proteinExistence type="predicted"/>
<feature type="domain" description="DUF6443" evidence="2">
    <location>
        <begin position="31"/>
        <end position="154"/>
    </location>
</feature>
<dbReference type="KEGG" id="clac:EG342_24635"/>
<keyword evidence="6" id="KW-1185">Reference proteome</keyword>
<dbReference type="InterPro" id="IPR022385">
    <property type="entry name" value="Rhs_assc_core"/>
</dbReference>
<feature type="signal peptide" evidence="1">
    <location>
        <begin position="1"/>
        <end position="19"/>
    </location>
</feature>
<dbReference type="AlphaFoldDB" id="A0A3G6RN14"/>
<accession>A0A3G6RN14</accession>
<organism evidence="4 5">
    <name type="scientific">Chryseobacterium lactis</name>
    <dbReference type="NCBI Taxonomy" id="1241981"/>
    <lineage>
        <taxon>Bacteria</taxon>
        <taxon>Pseudomonadati</taxon>
        <taxon>Bacteroidota</taxon>
        <taxon>Flavobacteriia</taxon>
        <taxon>Flavobacteriales</taxon>
        <taxon>Weeksellaceae</taxon>
        <taxon>Chryseobacterium group</taxon>
        <taxon>Chryseobacterium</taxon>
    </lineage>
</organism>
<dbReference type="PANTHER" id="PTHR32305:SF15">
    <property type="entry name" value="PROTEIN RHSA-RELATED"/>
    <property type="match status" value="1"/>
</dbReference>
<evidence type="ECO:0000313" key="6">
    <source>
        <dbReference type="Proteomes" id="UP000279972"/>
    </source>
</evidence>
<evidence type="ECO:0000313" key="3">
    <source>
        <dbReference type="EMBL" id="AZA84895.1"/>
    </source>
</evidence>
<evidence type="ECO:0000313" key="4">
    <source>
        <dbReference type="EMBL" id="PNW12266.1"/>
    </source>
</evidence>
<reference evidence="3 6" key="2">
    <citation type="submission" date="2018-11" db="EMBL/GenBank/DDBJ databases">
        <title>Proposal to divide the Flavobacteriaceae and reorganize its genera based on Amino Acid Identity values calculated from whole genome sequences.</title>
        <authorList>
            <person name="Nicholson A.C."/>
            <person name="Gulvik C.A."/>
            <person name="Whitney A.M."/>
            <person name="Humrighouse B.W."/>
            <person name="Bell M."/>
            <person name="Holmes B."/>
            <person name="Steigerwalt A.G."/>
            <person name="Villarma A."/>
            <person name="Sheth M."/>
            <person name="Batra D."/>
            <person name="Pryor J."/>
            <person name="Bernardet J.-F."/>
            <person name="Hugo C."/>
            <person name="Kampfer P."/>
            <person name="Newman J."/>
            <person name="McQuiston J.R."/>
        </authorList>
    </citation>
    <scope>NUCLEOTIDE SEQUENCE [LARGE SCALE GENOMIC DNA]</scope>
    <source>
        <strain evidence="3 6">KC_1864</strain>
    </source>
</reference>
<reference evidence="4 5" key="1">
    <citation type="submission" date="2018-01" db="EMBL/GenBank/DDBJ databases">
        <title>Draft genome sequences of Chryseobacterium lactis NCTC11390, Chryseobacterium oncorhynchi 701B-08, and Chryseobacterium viscerum 687B-08.</title>
        <authorList>
            <person name="Jeong J.-J."/>
            <person name="Lee Y.J."/>
            <person name="Park B."/>
            <person name="Choi I.-G."/>
            <person name="Kim K.D."/>
        </authorList>
    </citation>
    <scope>NUCLEOTIDE SEQUENCE [LARGE SCALE GENOMIC DNA]</scope>
    <source>
        <strain evidence="4 5">NCTC11390</strain>
    </source>
</reference>
<dbReference type="PANTHER" id="PTHR32305">
    <property type="match status" value="1"/>
</dbReference>
<dbReference type="InterPro" id="IPR045619">
    <property type="entry name" value="DUF6443"/>
</dbReference>
<dbReference type="Proteomes" id="UP000236262">
    <property type="component" value="Unassembled WGS sequence"/>
</dbReference>
<dbReference type="OrthoDB" id="2972467at2"/>
<dbReference type="EMBL" id="PPEH01000008">
    <property type="protein sequence ID" value="PNW12266.1"/>
    <property type="molecule type" value="Genomic_DNA"/>
</dbReference>
<evidence type="ECO:0000259" key="2">
    <source>
        <dbReference type="Pfam" id="PF20041"/>
    </source>
</evidence>
<sequence length="1165" mass="131286">MKKLIIPVGMLLATGALKAQLSPIPATENYVQTKTYLDYNGSQPTKSSETVQYFDGLGRPKQVVGIKASPQGKDVVTHIEYDAFGRQVKDYLPIPQSGTQNGAIYTSPLGNASSIYGGEKIFSEKILENSPLDRIQQQIQVGNDWGSKPVKFDYEAVTIADGVRKFITTTSWVNGATQSVLAEDWLYRDGQLFKNTITDEDGNKTVEFKNSRGQTVVVRKIVNGEYADTHYVYNEYDQLAFVLPPLASIRGDIVANTVKHDELCYQYHYDGRNRLVEKKLPGKGWEYMVYDKQDRLVATQDANLNAKGQWIYTKYDELGRVAITGIATGSDRSQEQAIVNGYGSNNVTRLNTVLFNRQGMDVYYGNPDNTYPNSTKWVSLLSLNYYDSYPGYSFNPSFPATIQGEPTLTPTPSSDGRSTNSLPLVSLVKNIEDDNWTKNYTYYDLKGRAIGSYSINHLGGYTKTESKLNFSGTQQMAVTRHKRLTTDTEKIITENFEYDHQNRLLVHKHQVDSNPVEILTQNTYNELSQVSNKKVANNLQSIDYAYNIRGWMTKINDPANLNGKLFGYELRYNNPPYTNIATGKYNGNIAEIDWRNASEDVLKRYSYSYDALNRLKDAIYTEPGTTNPYNNNFNENLTYDLNGNILTLKRNAVPVTGTTATQVDDLQYQYTGNRLNQVIENAMNNTGYEGGNNIIDYDPNGNMINMKDKGIQSIVYNYLNLPNAIGITQVNPAGKVSTTNIAHMYRADGIKLRKTFVQSAYMGLPIQRMTDYLDGFQYSYIDNGTGCFTCKTENAYEEQAYRKIIIPVIPGDPKWILDFVPTAEGFYSFTENRYIYQYKDHLGNARVSFAKNSAGVLEVTDTNSYYPFGLNHIGGFKGLLSGYYNYKYNGKELQETGMYDYGARMYMPDLGRWGVVDPLAETSRRWSPYTYAFNNPIRFIDPDGRQATDIYKMDKSGNLTWMAESKTDVIYTEKNFDSSGNLKTENDGGFEVGEKGFIKGNTHQYSTTGETYLDFKGDEAKGLDYLNQVGDWMKSGEVNVEFGIQTAEVNGKDNTVVYTSNQETSTSPVYDGNNVKLQGHLHPGTWNPEQISGPLNPSGFRMSKFPLKENGFTSKIMSKTNRGDRVSAETMPNAVNFIYAPAHNTTIIYNSSQIIKAYEGKFKKN</sequence>
<dbReference type="NCBIfam" id="TIGR03696">
    <property type="entry name" value="Rhs_assc_core"/>
    <property type="match status" value="1"/>
</dbReference>
<dbReference type="Proteomes" id="UP000279972">
    <property type="component" value="Chromosome"/>
</dbReference>
<dbReference type="Pfam" id="PF20041">
    <property type="entry name" value="DUF6443"/>
    <property type="match status" value="1"/>
</dbReference>
<protein>
    <submittedName>
        <fullName evidence="3">RHS repeat-associated core domain-containing protein</fullName>
    </submittedName>
    <submittedName>
        <fullName evidence="4">Sugar-binding protein</fullName>
    </submittedName>
</protein>
<dbReference type="RefSeq" id="WP_103293262.1">
    <property type="nucleotide sequence ID" value="NZ_CP033924.1"/>
</dbReference>
<dbReference type="EMBL" id="CP033924">
    <property type="protein sequence ID" value="AZA84895.1"/>
    <property type="molecule type" value="Genomic_DNA"/>
</dbReference>
<keyword evidence="1" id="KW-0732">Signal</keyword>
<dbReference type="Gene3D" id="2.180.10.10">
    <property type="entry name" value="RHS repeat-associated core"/>
    <property type="match status" value="1"/>
</dbReference>